<dbReference type="Proteomes" id="UP000015241">
    <property type="component" value="Unassembled WGS sequence"/>
</dbReference>
<dbReference type="HOGENOM" id="CLU_545169_0_0_1"/>
<feature type="compositionally biased region" description="Polar residues" evidence="1">
    <location>
        <begin position="456"/>
        <end position="472"/>
    </location>
</feature>
<evidence type="ECO:0000313" key="2">
    <source>
        <dbReference type="EMBL" id="EPS97009.1"/>
    </source>
</evidence>
<feature type="region of interest" description="Disordered" evidence="1">
    <location>
        <begin position="442"/>
        <end position="500"/>
    </location>
</feature>
<feature type="compositionally biased region" description="Low complexity" evidence="1">
    <location>
        <begin position="484"/>
        <end position="500"/>
    </location>
</feature>
<dbReference type="AlphaFoldDB" id="S8FF26"/>
<feature type="compositionally biased region" description="Polar residues" evidence="1">
    <location>
        <begin position="1"/>
        <end position="14"/>
    </location>
</feature>
<reference evidence="2 3" key="1">
    <citation type="journal article" date="2012" name="Science">
        <title>The Paleozoic origin of enzymatic lignin decomposition reconstructed from 31 fungal genomes.</title>
        <authorList>
            <person name="Floudas D."/>
            <person name="Binder M."/>
            <person name="Riley R."/>
            <person name="Barry K."/>
            <person name="Blanchette R.A."/>
            <person name="Henrissat B."/>
            <person name="Martinez A.T."/>
            <person name="Otillar R."/>
            <person name="Spatafora J.W."/>
            <person name="Yadav J.S."/>
            <person name="Aerts A."/>
            <person name="Benoit I."/>
            <person name="Boyd A."/>
            <person name="Carlson A."/>
            <person name="Copeland A."/>
            <person name="Coutinho P.M."/>
            <person name="de Vries R.P."/>
            <person name="Ferreira P."/>
            <person name="Findley K."/>
            <person name="Foster B."/>
            <person name="Gaskell J."/>
            <person name="Glotzer D."/>
            <person name="Gorecki P."/>
            <person name="Heitman J."/>
            <person name="Hesse C."/>
            <person name="Hori C."/>
            <person name="Igarashi K."/>
            <person name="Jurgens J.A."/>
            <person name="Kallen N."/>
            <person name="Kersten P."/>
            <person name="Kohler A."/>
            <person name="Kuees U."/>
            <person name="Kumar T.K.A."/>
            <person name="Kuo A."/>
            <person name="LaButti K."/>
            <person name="Larrondo L.F."/>
            <person name="Lindquist E."/>
            <person name="Ling A."/>
            <person name="Lombard V."/>
            <person name="Lucas S."/>
            <person name="Lundell T."/>
            <person name="Martin R."/>
            <person name="McLaughlin D.J."/>
            <person name="Morgenstern I."/>
            <person name="Morin E."/>
            <person name="Murat C."/>
            <person name="Nagy L.G."/>
            <person name="Nolan M."/>
            <person name="Ohm R.A."/>
            <person name="Patyshakuliyeva A."/>
            <person name="Rokas A."/>
            <person name="Ruiz-Duenas F.J."/>
            <person name="Sabat G."/>
            <person name="Salamov A."/>
            <person name="Samejima M."/>
            <person name="Schmutz J."/>
            <person name="Slot J.C."/>
            <person name="St John F."/>
            <person name="Stenlid J."/>
            <person name="Sun H."/>
            <person name="Sun S."/>
            <person name="Syed K."/>
            <person name="Tsang A."/>
            <person name="Wiebenga A."/>
            <person name="Young D."/>
            <person name="Pisabarro A."/>
            <person name="Eastwood D.C."/>
            <person name="Martin F."/>
            <person name="Cullen D."/>
            <person name="Grigoriev I.V."/>
            <person name="Hibbett D.S."/>
        </authorList>
    </citation>
    <scope>NUCLEOTIDE SEQUENCE</scope>
    <source>
        <strain evidence="3">FP-58527</strain>
    </source>
</reference>
<evidence type="ECO:0000313" key="3">
    <source>
        <dbReference type="Proteomes" id="UP000015241"/>
    </source>
</evidence>
<dbReference type="EMBL" id="KE504180">
    <property type="protein sequence ID" value="EPS97009.1"/>
    <property type="molecule type" value="Genomic_DNA"/>
</dbReference>
<proteinExistence type="predicted"/>
<dbReference type="OrthoDB" id="3259047at2759"/>
<name>S8FF26_FOMSC</name>
<accession>S8FF26</accession>
<dbReference type="Pfam" id="PF20414">
    <property type="entry name" value="DUF6698"/>
    <property type="match status" value="1"/>
</dbReference>
<evidence type="ECO:0000256" key="1">
    <source>
        <dbReference type="SAM" id="MobiDB-lite"/>
    </source>
</evidence>
<dbReference type="InterPro" id="IPR046521">
    <property type="entry name" value="DUF6698"/>
</dbReference>
<dbReference type="InParanoid" id="S8FF26"/>
<keyword evidence="3" id="KW-1185">Reference proteome</keyword>
<feature type="compositionally biased region" description="Basic and acidic residues" evidence="1">
    <location>
        <begin position="69"/>
        <end position="78"/>
    </location>
</feature>
<organism evidence="2 3">
    <name type="scientific">Fomitopsis schrenkii</name>
    <name type="common">Brown rot fungus</name>
    <dbReference type="NCBI Taxonomy" id="2126942"/>
    <lineage>
        <taxon>Eukaryota</taxon>
        <taxon>Fungi</taxon>
        <taxon>Dikarya</taxon>
        <taxon>Basidiomycota</taxon>
        <taxon>Agaricomycotina</taxon>
        <taxon>Agaricomycetes</taxon>
        <taxon>Polyporales</taxon>
        <taxon>Fomitopsis</taxon>
    </lineage>
</organism>
<dbReference type="eggNOG" id="ENOG502SQYC">
    <property type="taxonomic scope" value="Eukaryota"/>
</dbReference>
<dbReference type="STRING" id="743788.S8FF26"/>
<sequence length="500" mass="54922">MSQQPRPEQLTPDTNAAGRKRKRPKNLNNTADHSTRATPRRQQRDSRSHLDSPVNGRPRASSPVEDSLDDARRARCRVESPSPPDRASLQSTELRGEEDDRLSSESGDDNARPRTLEELIDEPYWIAKGKVAGRMGEMFDSFRPILEQGMLRTPDVDLNSVHTSLENERYHSYQVICLVVPKLTETFDEAEEADLLGPALASVLHNLMRKGRSEARNTDVSTIKAGIFIWSTGVDWNPPAPKVRQDSGHKHPVCSRLLCPPNFTEVDMSDVQSGKLILTTDDLPRFLWAGCVRQPGRGTTFVGFLRGEILVVGYLAIHIGPGAARGDARSTRAGNASLHDVSFVTMEGIVYIAVLIHFGLSSQPNFSAGSEADGQFLYNDLYRTVLDTANKMSQMEKNDLINWWDEKIFPGVRRARRATANRRKTVIEEMEDELEAELQAKMGSRDGPQDGGSSTGQGITEQTQASGQQTMGCLSGESEAQDPGRAGAAGQASAAGVEAE</sequence>
<gene>
    <name evidence="2" type="ORF">FOMPIDRAFT_86827</name>
</gene>
<feature type="region of interest" description="Disordered" evidence="1">
    <location>
        <begin position="1"/>
        <end position="115"/>
    </location>
</feature>
<protein>
    <submittedName>
        <fullName evidence="2">Uncharacterized protein</fullName>
    </submittedName>
</protein>